<evidence type="ECO:0000256" key="12">
    <source>
        <dbReference type="PROSITE-ProRule" id="PRU00169"/>
    </source>
</evidence>
<dbReference type="CDD" id="cd16922">
    <property type="entry name" value="HATPase_EvgS-ArcB-TorS-like"/>
    <property type="match status" value="1"/>
</dbReference>
<keyword evidence="6" id="KW-0418">Kinase</keyword>
<organism evidence="16 17">
    <name type="scientific">Flavilitoribacter nigricans (strain ATCC 23147 / DSM 23189 / NBRC 102662 / NCIMB 1420 / SS-2)</name>
    <name type="common">Lewinella nigricans</name>
    <dbReference type="NCBI Taxonomy" id="1122177"/>
    <lineage>
        <taxon>Bacteria</taxon>
        <taxon>Pseudomonadati</taxon>
        <taxon>Bacteroidota</taxon>
        <taxon>Saprospiria</taxon>
        <taxon>Saprospirales</taxon>
        <taxon>Lewinellaceae</taxon>
        <taxon>Flavilitoribacter</taxon>
    </lineage>
</organism>
<dbReference type="FunFam" id="3.30.565.10:FF:000037">
    <property type="entry name" value="Hybrid sensor histidine kinase/response regulator"/>
    <property type="match status" value="1"/>
</dbReference>
<keyword evidence="3 12" id="KW-0597">Phosphoprotein</keyword>
<dbReference type="Gene3D" id="3.40.50.2300">
    <property type="match status" value="1"/>
</dbReference>
<dbReference type="InterPro" id="IPR004358">
    <property type="entry name" value="Sig_transdc_His_kin-like_C"/>
</dbReference>
<dbReference type="InterPro" id="IPR003594">
    <property type="entry name" value="HATPase_dom"/>
</dbReference>
<dbReference type="Gene3D" id="2.130.10.10">
    <property type="entry name" value="YVTN repeat-like/Quinoprotein amine dehydrogenase"/>
    <property type="match status" value="2"/>
</dbReference>
<accession>A0A2D0NIB5</accession>
<dbReference type="InterPro" id="IPR018060">
    <property type="entry name" value="HTH_AraC"/>
</dbReference>
<dbReference type="GO" id="GO:0003700">
    <property type="term" value="F:DNA-binding transcription factor activity"/>
    <property type="evidence" value="ECO:0007669"/>
    <property type="project" value="InterPro"/>
</dbReference>
<dbReference type="CDD" id="cd17574">
    <property type="entry name" value="REC_OmpR"/>
    <property type="match status" value="1"/>
</dbReference>
<dbReference type="Pfam" id="PF00512">
    <property type="entry name" value="HisKA"/>
    <property type="match status" value="1"/>
</dbReference>
<dbReference type="SUPFAM" id="SSF63829">
    <property type="entry name" value="Calcium-dependent phosphotriesterase"/>
    <property type="match status" value="2"/>
</dbReference>
<dbReference type="Gene3D" id="1.10.287.130">
    <property type="match status" value="1"/>
</dbReference>
<evidence type="ECO:0000256" key="10">
    <source>
        <dbReference type="ARBA" id="ARBA00023125"/>
    </source>
</evidence>
<dbReference type="PANTHER" id="PTHR43547:SF2">
    <property type="entry name" value="HYBRID SIGNAL TRANSDUCTION HISTIDINE KINASE C"/>
    <property type="match status" value="1"/>
</dbReference>
<evidence type="ECO:0000259" key="13">
    <source>
        <dbReference type="PROSITE" id="PS01124"/>
    </source>
</evidence>
<dbReference type="SMART" id="SM00448">
    <property type="entry name" value="REC"/>
    <property type="match status" value="1"/>
</dbReference>
<dbReference type="InterPro" id="IPR003661">
    <property type="entry name" value="HisK_dim/P_dom"/>
</dbReference>
<dbReference type="RefSeq" id="WP_099148718.1">
    <property type="nucleotide sequence ID" value="NZ_PDUD01000004.1"/>
</dbReference>
<dbReference type="SMART" id="SM00388">
    <property type="entry name" value="HisKA"/>
    <property type="match status" value="1"/>
</dbReference>
<dbReference type="GO" id="GO:0005524">
    <property type="term" value="F:ATP binding"/>
    <property type="evidence" value="ECO:0007669"/>
    <property type="project" value="UniProtKB-KW"/>
</dbReference>
<evidence type="ECO:0000256" key="1">
    <source>
        <dbReference type="ARBA" id="ARBA00000085"/>
    </source>
</evidence>
<evidence type="ECO:0000256" key="7">
    <source>
        <dbReference type="ARBA" id="ARBA00022840"/>
    </source>
</evidence>
<dbReference type="InterPro" id="IPR001789">
    <property type="entry name" value="Sig_transdc_resp-reg_receiver"/>
</dbReference>
<evidence type="ECO:0000256" key="4">
    <source>
        <dbReference type="ARBA" id="ARBA00022679"/>
    </source>
</evidence>
<dbReference type="CDD" id="cd00082">
    <property type="entry name" value="HisKA"/>
    <property type="match status" value="1"/>
</dbReference>
<evidence type="ECO:0000259" key="15">
    <source>
        <dbReference type="PROSITE" id="PS50110"/>
    </source>
</evidence>
<dbReference type="InterPro" id="IPR036097">
    <property type="entry name" value="HisK_dim/P_sf"/>
</dbReference>
<dbReference type="Pfam" id="PF02518">
    <property type="entry name" value="HATPase_c"/>
    <property type="match status" value="1"/>
</dbReference>
<dbReference type="PROSITE" id="PS50110">
    <property type="entry name" value="RESPONSE_REGULATORY"/>
    <property type="match status" value="1"/>
</dbReference>
<evidence type="ECO:0000256" key="3">
    <source>
        <dbReference type="ARBA" id="ARBA00022553"/>
    </source>
</evidence>
<evidence type="ECO:0000256" key="9">
    <source>
        <dbReference type="ARBA" id="ARBA00023015"/>
    </source>
</evidence>
<dbReference type="PRINTS" id="PR00344">
    <property type="entry name" value="BCTRLSENSOR"/>
</dbReference>
<feature type="domain" description="Response regulatory" evidence="15">
    <location>
        <begin position="939"/>
        <end position="1054"/>
    </location>
</feature>
<keyword evidence="9" id="KW-0805">Transcription regulation</keyword>
<feature type="domain" description="Histidine kinase" evidence="14">
    <location>
        <begin position="681"/>
        <end position="902"/>
    </location>
</feature>
<dbReference type="Pfam" id="PF12833">
    <property type="entry name" value="HTH_18"/>
    <property type="match status" value="1"/>
</dbReference>
<evidence type="ECO:0000259" key="14">
    <source>
        <dbReference type="PROSITE" id="PS50109"/>
    </source>
</evidence>
<protein>
    <recommendedName>
        <fullName evidence="2">histidine kinase</fullName>
        <ecNumber evidence="2">2.7.13.3</ecNumber>
    </recommendedName>
</protein>
<dbReference type="Gene3D" id="3.30.565.10">
    <property type="entry name" value="Histidine kinase-like ATPase, C-terminal domain"/>
    <property type="match status" value="1"/>
</dbReference>
<dbReference type="SMART" id="SM00387">
    <property type="entry name" value="HATPase_c"/>
    <property type="match status" value="1"/>
</dbReference>
<dbReference type="SUPFAM" id="SSF46689">
    <property type="entry name" value="Homeodomain-like"/>
    <property type="match status" value="1"/>
</dbReference>
<comment type="catalytic activity">
    <reaction evidence="1">
        <text>ATP + protein L-histidine = ADP + protein N-phospho-L-histidine.</text>
        <dbReference type="EC" id="2.7.13.3"/>
    </reaction>
</comment>
<dbReference type="Proteomes" id="UP000223913">
    <property type="component" value="Unassembled WGS sequence"/>
</dbReference>
<keyword evidence="11" id="KW-0804">Transcription</keyword>
<feature type="modified residue" description="4-aspartylphosphate" evidence="12">
    <location>
        <position position="987"/>
    </location>
</feature>
<feature type="domain" description="HTH araC/xylS-type" evidence="13">
    <location>
        <begin position="1087"/>
        <end position="1186"/>
    </location>
</feature>
<sequence length="1189" mass="135395">MAFRPFERDTLLQLTYTILPEEKEQVGVQRVNTLLSRRKDIHNDSILWIGSISGLLRFNVITHEFRRFFFDLGANLNNAVNSIRTIYQHPTGFLLLGTWGGGVVRFDPELQTFSQPAGLLKDRHHGLIDAIVPVDEKTLWITSAGGIQKLHLDSWTLGKYLENDYQSFLIYGCKYVDDQGRIYTWSQDIFTFFDPLLQQFTEHQLPPDLIPELGGDVKSIARDEKRNALWLAVYGGKGIYRYDEKERDWSVFEIPALEESGRIFPTSLHPLSNGKILLLTNQHRLHLFDPGSHKMESLDIWPDPRVSADVFLEHSDGSYWFSSRDHGLIRWTSTGKIRYVEELQDTLYPDHYISLSHLVEDRRGNVWINSITGFSVYDYARDTIYNYPWALQDTATIIDFVDVLEDANGRVWFLSDHHGLMEVSPDHPEAGIVQVIDLPWGNQLWSGAADQRGNLWLRSITGLSCFNPQTRSFRTFDKTYGLSDRAVSLNGLDDGRMYFGEPGAFQLFHPDSLLLNEQLPAPYLEGFAVFDRPLATEAPLHLLSQIDLAPQENFFSIRFSNINFTLPMQDSFAYQLEGVDPDWVYTQDRREVFYTNVPSGDYTFKLRSANNEGQWNPEILTFDLNIATPWWKTGWAILIYILLATYLLYALYRFHLSRQLAREEARRLQELDAFKSRFYANITHEFRTPITVILGMSETIQSTNEDRPKTLHAAEMIKRNGASLLKLVNELLELDKLRHGKMHLQFVQMDIVPYIKYVCESFQSLAKSQRIDFCVDSEIDTLVMDVDSEKIAIILSNLISNAIKFTPENGKVSVRFRLARELEKSFLYLEVKDTGIGLSTQEQEAVFERFYQVQSTEESTIGGTGIGLTLTKELVEQMGGRIGVDSQAGRGSTFWVQIPKTRKAPMLSKQIPVLRPKETEASGSPVTVLPKETSAELSSVLIIEDSADVAEYLQHCLVGQYSLLYAPDGKKGTELAVEHIPDIIISDVMMPEMDGFEVCERLKNDERTNHIPIILLTARATVTDKVTGIRQGADAYMIKPFAKEELLARLDQLLALRATLQLKYTTALSGHKPDEPLPADPVDAFIARAESITLEHMEDESFSGADLAAHLHLSPSQTYRKIKALTDMSTAVYIRHVRLQRAKELLADDSLTVSEIAFRTGFKTPAYFSQCFREVFGESPTAFRDRQGA</sequence>
<dbReference type="SUPFAM" id="SSF55874">
    <property type="entry name" value="ATPase domain of HSP90 chaperone/DNA topoisomerase II/histidine kinase"/>
    <property type="match status" value="1"/>
</dbReference>
<dbReference type="InterPro" id="IPR013783">
    <property type="entry name" value="Ig-like_fold"/>
</dbReference>
<dbReference type="PROSITE" id="PS50109">
    <property type="entry name" value="HIS_KIN"/>
    <property type="match status" value="1"/>
</dbReference>
<reference evidence="16 17" key="1">
    <citation type="submission" date="2017-10" db="EMBL/GenBank/DDBJ databases">
        <title>The draft genome sequence of Lewinella nigricans NBRC 102662.</title>
        <authorList>
            <person name="Wang K."/>
        </authorList>
    </citation>
    <scope>NUCLEOTIDE SEQUENCE [LARGE SCALE GENOMIC DNA]</scope>
    <source>
        <strain evidence="16 17">NBRC 102662</strain>
    </source>
</reference>
<dbReference type="SMART" id="SM00342">
    <property type="entry name" value="HTH_ARAC"/>
    <property type="match status" value="1"/>
</dbReference>
<evidence type="ECO:0000256" key="8">
    <source>
        <dbReference type="ARBA" id="ARBA00023012"/>
    </source>
</evidence>
<dbReference type="PROSITE" id="PS01124">
    <property type="entry name" value="HTH_ARAC_FAMILY_2"/>
    <property type="match status" value="1"/>
</dbReference>
<dbReference type="GO" id="GO:0043565">
    <property type="term" value="F:sequence-specific DNA binding"/>
    <property type="evidence" value="ECO:0007669"/>
    <property type="project" value="InterPro"/>
</dbReference>
<evidence type="ECO:0000256" key="11">
    <source>
        <dbReference type="ARBA" id="ARBA00023163"/>
    </source>
</evidence>
<dbReference type="AlphaFoldDB" id="A0A2D0NIB5"/>
<dbReference type="Gene3D" id="2.60.40.10">
    <property type="entry name" value="Immunoglobulins"/>
    <property type="match status" value="1"/>
</dbReference>
<evidence type="ECO:0000256" key="6">
    <source>
        <dbReference type="ARBA" id="ARBA00022777"/>
    </source>
</evidence>
<dbReference type="InterPro" id="IPR011123">
    <property type="entry name" value="Y_Y_Y"/>
</dbReference>
<keyword evidence="17" id="KW-1185">Reference proteome</keyword>
<dbReference type="SUPFAM" id="SSF52172">
    <property type="entry name" value="CheY-like"/>
    <property type="match status" value="1"/>
</dbReference>
<dbReference type="InterPro" id="IPR036890">
    <property type="entry name" value="HATPase_C_sf"/>
</dbReference>
<gene>
    <name evidence="16" type="ORF">CRP01_04015</name>
</gene>
<dbReference type="GO" id="GO:0000155">
    <property type="term" value="F:phosphorelay sensor kinase activity"/>
    <property type="evidence" value="ECO:0007669"/>
    <property type="project" value="InterPro"/>
</dbReference>
<name>A0A2D0NIB5_FLAN2</name>
<dbReference type="Pfam" id="PF00072">
    <property type="entry name" value="Response_reg"/>
    <property type="match status" value="1"/>
</dbReference>
<dbReference type="Pfam" id="PF07495">
    <property type="entry name" value="Y_Y_Y"/>
    <property type="match status" value="1"/>
</dbReference>
<dbReference type="PANTHER" id="PTHR43547">
    <property type="entry name" value="TWO-COMPONENT HISTIDINE KINASE"/>
    <property type="match status" value="1"/>
</dbReference>
<dbReference type="InterPro" id="IPR009057">
    <property type="entry name" value="Homeodomain-like_sf"/>
</dbReference>
<evidence type="ECO:0000313" key="17">
    <source>
        <dbReference type="Proteomes" id="UP000223913"/>
    </source>
</evidence>
<dbReference type="EMBL" id="PDUD01000004">
    <property type="protein sequence ID" value="PHN07929.1"/>
    <property type="molecule type" value="Genomic_DNA"/>
</dbReference>
<dbReference type="InterPro" id="IPR018062">
    <property type="entry name" value="HTH_AraC-typ_CS"/>
</dbReference>
<keyword evidence="8" id="KW-0902">Two-component regulatory system</keyword>
<dbReference type="InterPro" id="IPR005467">
    <property type="entry name" value="His_kinase_dom"/>
</dbReference>
<evidence type="ECO:0000256" key="2">
    <source>
        <dbReference type="ARBA" id="ARBA00012438"/>
    </source>
</evidence>
<dbReference type="InterPro" id="IPR015943">
    <property type="entry name" value="WD40/YVTN_repeat-like_dom_sf"/>
</dbReference>
<comment type="caution">
    <text evidence="16">The sequence shown here is derived from an EMBL/GenBank/DDBJ whole genome shotgun (WGS) entry which is preliminary data.</text>
</comment>
<dbReference type="InterPro" id="IPR011006">
    <property type="entry name" value="CheY-like_superfamily"/>
</dbReference>
<proteinExistence type="predicted"/>
<evidence type="ECO:0000313" key="16">
    <source>
        <dbReference type="EMBL" id="PHN07929.1"/>
    </source>
</evidence>
<dbReference type="OrthoDB" id="1927110at2"/>
<keyword evidence="5" id="KW-0547">Nucleotide-binding</keyword>
<keyword evidence="4" id="KW-0808">Transferase</keyword>
<dbReference type="EC" id="2.7.13.3" evidence="2"/>
<dbReference type="SUPFAM" id="SSF47384">
    <property type="entry name" value="Homodimeric domain of signal transducing histidine kinase"/>
    <property type="match status" value="1"/>
</dbReference>
<dbReference type="Gene3D" id="1.10.10.60">
    <property type="entry name" value="Homeodomain-like"/>
    <property type="match status" value="1"/>
</dbReference>
<dbReference type="PROSITE" id="PS00041">
    <property type="entry name" value="HTH_ARAC_FAMILY_1"/>
    <property type="match status" value="1"/>
</dbReference>
<evidence type="ECO:0000256" key="5">
    <source>
        <dbReference type="ARBA" id="ARBA00022741"/>
    </source>
</evidence>
<keyword evidence="10" id="KW-0238">DNA-binding</keyword>
<keyword evidence="7" id="KW-0067">ATP-binding</keyword>